<dbReference type="EMBL" id="JAGGJX010000006">
    <property type="protein sequence ID" value="MBP1856055.1"/>
    <property type="molecule type" value="Genomic_DNA"/>
</dbReference>
<dbReference type="PANTHER" id="PTHR42252">
    <property type="entry name" value="DUF5616 DOMAIN-CONTAINING PROTEIN"/>
    <property type="match status" value="1"/>
</dbReference>
<dbReference type="Pfam" id="PF18481">
    <property type="entry name" value="DUF5616"/>
    <property type="match status" value="1"/>
</dbReference>
<evidence type="ECO:0008006" key="5">
    <source>
        <dbReference type="Google" id="ProtNLM"/>
    </source>
</evidence>
<protein>
    <recommendedName>
        <fullName evidence="5">DUF434 domain-containing protein</fullName>
    </recommendedName>
</protein>
<feature type="domain" description="DUF5616" evidence="2">
    <location>
        <begin position="145"/>
        <end position="280"/>
    </location>
</feature>
<dbReference type="PANTHER" id="PTHR42252:SF1">
    <property type="entry name" value="DUF434 DOMAIN-CONTAINING PROTEIN"/>
    <property type="match status" value="1"/>
</dbReference>
<feature type="domain" description="DUF434" evidence="1">
    <location>
        <begin position="85"/>
        <end position="140"/>
    </location>
</feature>
<comment type="caution">
    <text evidence="3">The sequence shown here is derived from an EMBL/GenBank/DDBJ whole genome shotgun (WGS) entry which is preliminary data.</text>
</comment>
<evidence type="ECO:0000313" key="3">
    <source>
        <dbReference type="EMBL" id="MBP1856055.1"/>
    </source>
</evidence>
<dbReference type="InterPro" id="IPR007368">
    <property type="entry name" value="DUF434"/>
</dbReference>
<dbReference type="Proteomes" id="UP000767291">
    <property type="component" value="Unassembled WGS sequence"/>
</dbReference>
<sequence length="301" mass="34319">MGGLSPGLILLIEGGLKEAKKLWLKISGSITFILRVILRNKTFKVLFLCTLYNYSKVVNQSMTKVSKRGFNENDKRWFSYKELLRLIKAQEEIEWLINREYKIEPVVNFAGDRYQFSLRQRDALKRAVCSEEKKLIRQSKKLSIDEISEGPIYIDGFNLIITLEVALSGGILIIGSDGNVRDLAGLRGTYKIIDKTDEALNLIGEFLNKYNAKEVKFYLDSPVSNSGNLKYKILDCAQSWKIKTEVKLVNNADVILEKLDRVVSSDAAIIDKCISYFNVGRSIIEEFIKEANIVNLNKNLF</sequence>
<evidence type="ECO:0000313" key="4">
    <source>
        <dbReference type="Proteomes" id="UP000767291"/>
    </source>
</evidence>
<evidence type="ECO:0000259" key="2">
    <source>
        <dbReference type="Pfam" id="PF18481"/>
    </source>
</evidence>
<organism evidence="3 4">
    <name type="scientific">Metaclostridioides mangenotii</name>
    <dbReference type="NCBI Taxonomy" id="1540"/>
    <lineage>
        <taxon>Bacteria</taxon>
        <taxon>Bacillati</taxon>
        <taxon>Bacillota</taxon>
        <taxon>Clostridia</taxon>
        <taxon>Peptostreptococcales</taxon>
        <taxon>Peptostreptococcaceae</taxon>
        <taxon>Metaclostridioides</taxon>
    </lineage>
</organism>
<evidence type="ECO:0000259" key="1">
    <source>
        <dbReference type="Pfam" id="PF04256"/>
    </source>
</evidence>
<proteinExistence type="predicted"/>
<keyword evidence="4" id="KW-1185">Reference proteome</keyword>
<dbReference type="RefSeq" id="WP_234926380.1">
    <property type="nucleotide sequence ID" value="NZ_BAAACS010000016.1"/>
</dbReference>
<dbReference type="InterPro" id="IPR041652">
    <property type="entry name" value="DUF5616"/>
</dbReference>
<accession>A0ABS4EDN7</accession>
<dbReference type="Pfam" id="PF04256">
    <property type="entry name" value="DUF434"/>
    <property type="match status" value="1"/>
</dbReference>
<gene>
    <name evidence="3" type="ORF">J2Z43_002457</name>
</gene>
<reference evidence="3 4" key="1">
    <citation type="submission" date="2021-03" db="EMBL/GenBank/DDBJ databases">
        <title>Genomic Encyclopedia of Type Strains, Phase IV (KMG-IV): sequencing the most valuable type-strain genomes for metagenomic binning, comparative biology and taxonomic classification.</title>
        <authorList>
            <person name="Goeker M."/>
        </authorList>
    </citation>
    <scope>NUCLEOTIDE SEQUENCE [LARGE SCALE GENOMIC DNA]</scope>
    <source>
        <strain evidence="3 4">DSM 1289</strain>
    </source>
</reference>
<name>A0ABS4EDN7_9FIRM</name>